<comment type="subunit">
    <text evidence="8">Homodimer.</text>
</comment>
<dbReference type="PIRSF" id="PIRSF000370">
    <property type="entry name" value="QueE"/>
    <property type="match status" value="1"/>
</dbReference>
<evidence type="ECO:0000313" key="11">
    <source>
        <dbReference type="Proteomes" id="UP000559117"/>
    </source>
</evidence>
<evidence type="ECO:0000256" key="7">
    <source>
        <dbReference type="ARBA" id="ARBA00023239"/>
    </source>
</evidence>
<dbReference type="GO" id="GO:1904047">
    <property type="term" value="F:S-adenosyl-L-methionine binding"/>
    <property type="evidence" value="ECO:0007669"/>
    <property type="project" value="UniProtKB-UniRule"/>
</dbReference>
<sequence>MRAPISEIFSSVQGEGKYVGVRQLFIRFVGCNLNCGYCDTEDMLAADKCDLENDAILTNPVELTEILPYINKCLQIKHHSISLTGGEPLLHTDFINELAVHTDCPLFLETNGTLVENLAKVIDNISIISMDIKMPDAIGQELWQQHREFLQLAKQKEKDIYVKIVIARETLVADFNKALDLLQNIDDNILLILQPMTPTGGYNAPSPEQVLLWQEKALKKINNVRVIAQTHRLIGQR</sequence>
<comment type="similarity">
    <text evidence="8">Belongs to the radical SAM superfamily. 7-carboxy-7-deazaguanine synthase family.</text>
</comment>
<evidence type="ECO:0000256" key="3">
    <source>
        <dbReference type="ARBA" id="ARBA00022723"/>
    </source>
</evidence>
<gene>
    <name evidence="8" type="primary">queE</name>
    <name evidence="10" type="ORF">HNR32_002394</name>
</gene>
<dbReference type="GO" id="GO:0008616">
    <property type="term" value="P:tRNA queuosine(34) biosynthetic process"/>
    <property type="evidence" value="ECO:0007669"/>
    <property type="project" value="UniProtKB-UniRule"/>
</dbReference>
<feature type="binding site" evidence="8">
    <location>
        <position position="86"/>
    </location>
    <ligand>
        <name>S-adenosyl-L-methionine</name>
        <dbReference type="ChEBI" id="CHEBI:59789"/>
    </ligand>
</feature>
<feature type="binding site" evidence="8">
    <location>
        <begin position="12"/>
        <end position="14"/>
    </location>
    <ligand>
        <name>substrate</name>
    </ligand>
</feature>
<dbReference type="Gene3D" id="3.20.20.70">
    <property type="entry name" value="Aldolase class I"/>
    <property type="match status" value="1"/>
</dbReference>
<keyword evidence="8" id="KW-0671">Queuosine biosynthesis</keyword>
<keyword evidence="4 8" id="KW-0460">Magnesium</keyword>
<dbReference type="CDD" id="cd01335">
    <property type="entry name" value="Radical_SAM"/>
    <property type="match status" value="1"/>
</dbReference>
<comment type="cofactor">
    <cofactor evidence="8">
        <name>S-adenosyl-L-methionine</name>
        <dbReference type="ChEBI" id="CHEBI:59789"/>
    </cofactor>
    <text evidence="8">Binds 1 S-adenosyl-L-methionine per subunit.</text>
</comment>
<feature type="binding site" evidence="8">
    <location>
        <position position="84"/>
    </location>
    <ligand>
        <name>substrate</name>
    </ligand>
</feature>
<keyword evidence="3 8" id="KW-0479">Metal-binding</keyword>
<reference evidence="10 11" key="1">
    <citation type="submission" date="2020-08" db="EMBL/GenBank/DDBJ databases">
        <title>Genomic Encyclopedia of Type Strains, Phase IV (KMG-IV): sequencing the most valuable type-strain genomes for metagenomic binning, comparative biology and taxonomic classification.</title>
        <authorList>
            <person name="Goeker M."/>
        </authorList>
    </citation>
    <scope>NUCLEOTIDE SEQUENCE [LARGE SCALE GENOMIC DNA]</scope>
    <source>
        <strain evidence="10 11">DSM 24661</strain>
    </source>
</reference>
<organism evidence="10 11">
    <name type="scientific">Pectinatus brassicae</name>
    <dbReference type="NCBI Taxonomy" id="862415"/>
    <lineage>
        <taxon>Bacteria</taxon>
        <taxon>Bacillati</taxon>
        <taxon>Bacillota</taxon>
        <taxon>Negativicutes</taxon>
        <taxon>Selenomonadales</taxon>
        <taxon>Selenomonadaceae</taxon>
        <taxon>Pectinatus</taxon>
    </lineage>
</organism>
<comment type="caution">
    <text evidence="10">The sequence shown here is derived from an EMBL/GenBank/DDBJ whole genome shotgun (WGS) entry which is preliminary data.</text>
</comment>
<evidence type="ECO:0000256" key="8">
    <source>
        <dbReference type="HAMAP-Rule" id="MF_00917"/>
    </source>
</evidence>
<dbReference type="RefSeq" id="WP_183862901.1">
    <property type="nucleotide sequence ID" value="NZ_JACHFH010000039.1"/>
</dbReference>
<comment type="cofactor">
    <cofactor evidence="8">
        <name>[4Fe-4S] cluster</name>
        <dbReference type="ChEBI" id="CHEBI:49883"/>
    </cofactor>
    <text evidence="8">Binds 1 [4Fe-4S] cluster. The cluster is coordinated with 3 cysteines and an exchangeable S-adenosyl-L-methionine.</text>
</comment>
<keyword evidence="6 8" id="KW-0411">Iron-sulfur</keyword>
<dbReference type="SUPFAM" id="SSF102114">
    <property type="entry name" value="Radical SAM enzymes"/>
    <property type="match status" value="1"/>
</dbReference>
<dbReference type="PANTHER" id="PTHR42836:SF1">
    <property type="entry name" value="7-CARBOXY-7-DEAZAGUANINE SYNTHASE"/>
    <property type="match status" value="1"/>
</dbReference>
<evidence type="ECO:0000256" key="6">
    <source>
        <dbReference type="ARBA" id="ARBA00023014"/>
    </source>
</evidence>
<dbReference type="EMBL" id="JACHFH010000039">
    <property type="protein sequence ID" value="MBB5337235.1"/>
    <property type="molecule type" value="Genomic_DNA"/>
</dbReference>
<keyword evidence="2 8" id="KW-0949">S-adenosyl-L-methionine</keyword>
<protein>
    <recommendedName>
        <fullName evidence="8">7-carboxy-7-deazaguanine synthase</fullName>
        <shortName evidence="8">CDG synthase</shortName>
        <ecNumber evidence="8">4.3.99.3</ecNumber>
    </recommendedName>
    <alternativeName>
        <fullName evidence="8">Queuosine biosynthesis protein QueE</fullName>
    </alternativeName>
</protein>
<evidence type="ECO:0000256" key="1">
    <source>
        <dbReference type="ARBA" id="ARBA00022485"/>
    </source>
</evidence>
<dbReference type="Proteomes" id="UP000559117">
    <property type="component" value="Unassembled WGS sequence"/>
</dbReference>
<dbReference type="SFLD" id="SFLDS00029">
    <property type="entry name" value="Radical_SAM"/>
    <property type="match status" value="1"/>
</dbReference>
<comment type="caution">
    <text evidence="8">Lacks conserved residue(s) required for the propagation of feature annotation.</text>
</comment>
<feature type="binding site" evidence="8">
    <location>
        <position position="40"/>
    </location>
    <ligand>
        <name>Mg(2+)</name>
        <dbReference type="ChEBI" id="CHEBI:18420"/>
    </ligand>
</feature>
<dbReference type="GO" id="GO:0051539">
    <property type="term" value="F:4 iron, 4 sulfur cluster binding"/>
    <property type="evidence" value="ECO:0007669"/>
    <property type="project" value="UniProtKB-UniRule"/>
</dbReference>
<feature type="binding site" evidence="8">
    <location>
        <position position="27"/>
    </location>
    <ligand>
        <name>substrate</name>
    </ligand>
</feature>
<dbReference type="InterPro" id="IPR024924">
    <property type="entry name" value="7-CO-7-deazaguanine_synth-like"/>
</dbReference>
<evidence type="ECO:0000256" key="4">
    <source>
        <dbReference type="ARBA" id="ARBA00022842"/>
    </source>
</evidence>
<feature type="binding site" evidence="8">
    <location>
        <position position="31"/>
    </location>
    <ligand>
        <name>[4Fe-4S] cluster</name>
        <dbReference type="ChEBI" id="CHEBI:49883"/>
        <note>4Fe-4S-S-AdoMet</note>
    </ligand>
</feature>
<proteinExistence type="inferred from homology"/>
<dbReference type="UniPathway" id="UPA00391"/>
<comment type="function">
    <text evidence="8">Catalyzes the complex heterocyclic radical-mediated conversion of 6-carboxy-5,6,7,8-tetrahydropterin (CPH4) to 7-carboxy-7-deazaguanine (CDG), a step common to the biosynthetic pathways of all 7-deazapurine-containing compounds.</text>
</comment>
<dbReference type="InterPro" id="IPR007197">
    <property type="entry name" value="rSAM"/>
</dbReference>
<feature type="binding site" evidence="8">
    <location>
        <position position="35"/>
    </location>
    <ligand>
        <name>[4Fe-4S] cluster</name>
        <dbReference type="ChEBI" id="CHEBI:49883"/>
        <note>4Fe-4S-S-AdoMet</note>
    </ligand>
</feature>
<comment type="cofactor">
    <cofactor evidence="8">
        <name>Mg(2+)</name>
        <dbReference type="ChEBI" id="CHEBI:18420"/>
    </cofactor>
</comment>
<dbReference type="EC" id="4.3.99.3" evidence="8"/>
<comment type="catalytic activity">
    <reaction evidence="8">
        <text>6-carboxy-5,6,7,8-tetrahydropterin + H(+) = 7-carboxy-7-carbaguanine + NH4(+)</text>
        <dbReference type="Rhea" id="RHEA:27974"/>
        <dbReference type="ChEBI" id="CHEBI:15378"/>
        <dbReference type="ChEBI" id="CHEBI:28938"/>
        <dbReference type="ChEBI" id="CHEBI:61032"/>
        <dbReference type="ChEBI" id="CHEBI:61036"/>
        <dbReference type="EC" id="4.3.99.3"/>
    </reaction>
</comment>
<keyword evidence="11" id="KW-1185">Reference proteome</keyword>
<dbReference type="InterPro" id="IPR058240">
    <property type="entry name" value="rSAM_sf"/>
</dbReference>
<comment type="pathway">
    <text evidence="8">Purine metabolism; 7-cyano-7-deazaguanine biosynthesis.</text>
</comment>
<dbReference type="AlphaFoldDB" id="A0A840UXX1"/>
<dbReference type="PROSITE" id="PS51918">
    <property type="entry name" value="RADICAL_SAM"/>
    <property type="match status" value="1"/>
</dbReference>
<name>A0A840UXX1_9FIRM</name>
<dbReference type="InterPro" id="IPR013785">
    <property type="entry name" value="Aldolase_TIM"/>
</dbReference>
<dbReference type="GO" id="GO:0000287">
    <property type="term" value="F:magnesium ion binding"/>
    <property type="evidence" value="ECO:0007669"/>
    <property type="project" value="UniProtKB-UniRule"/>
</dbReference>
<evidence type="ECO:0000259" key="9">
    <source>
        <dbReference type="PROSITE" id="PS51918"/>
    </source>
</evidence>
<evidence type="ECO:0000256" key="5">
    <source>
        <dbReference type="ARBA" id="ARBA00023004"/>
    </source>
</evidence>
<evidence type="ECO:0000256" key="2">
    <source>
        <dbReference type="ARBA" id="ARBA00022691"/>
    </source>
</evidence>
<evidence type="ECO:0000313" key="10">
    <source>
        <dbReference type="EMBL" id="MBB5337235.1"/>
    </source>
</evidence>
<dbReference type="PANTHER" id="PTHR42836">
    <property type="entry name" value="7-CARBOXY-7-DEAZAGUANINE SYNTHASE"/>
    <property type="match status" value="1"/>
</dbReference>
<feature type="domain" description="Radical SAM core" evidence="9">
    <location>
        <begin position="18"/>
        <end position="237"/>
    </location>
</feature>
<keyword evidence="5 8" id="KW-0408">Iron</keyword>
<dbReference type="Pfam" id="PF04055">
    <property type="entry name" value="Radical_SAM"/>
    <property type="match status" value="1"/>
</dbReference>
<dbReference type="HAMAP" id="MF_00917">
    <property type="entry name" value="QueE"/>
    <property type="match status" value="1"/>
</dbReference>
<feature type="binding site" evidence="8">
    <location>
        <begin position="37"/>
        <end position="39"/>
    </location>
    <ligand>
        <name>S-adenosyl-L-methionine</name>
        <dbReference type="ChEBI" id="CHEBI:59789"/>
    </ligand>
</feature>
<feature type="binding site" evidence="8">
    <location>
        <position position="38"/>
    </location>
    <ligand>
        <name>[4Fe-4S] cluster</name>
        <dbReference type="ChEBI" id="CHEBI:49883"/>
        <note>4Fe-4S-S-AdoMet</note>
    </ligand>
</feature>
<keyword evidence="7 8" id="KW-0456">Lyase</keyword>
<accession>A0A840UXX1</accession>
<keyword evidence="1 8" id="KW-0004">4Fe-4S</keyword>
<dbReference type="GO" id="GO:0016840">
    <property type="term" value="F:carbon-nitrogen lyase activity"/>
    <property type="evidence" value="ECO:0007669"/>
    <property type="project" value="UniProtKB-UniRule"/>
</dbReference>